<accession>B8IP28</accession>
<feature type="compositionally biased region" description="Pro residues" evidence="1">
    <location>
        <begin position="786"/>
        <end position="796"/>
    </location>
</feature>
<dbReference type="EMBL" id="CP001349">
    <property type="protein sequence ID" value="ACL60346.1"/>
    <property type="molecule type" value="Genomic_DNA"/>
</dbReference>
<evidence type="ECO:0000256" key="1">
    <source>
        <dbReference type="SAM" id="MobiDB-lite"/>
    </source>
</evidence>
<feature type="compositionally biased region" description="Low complexity" evidence="1">
    <location>
        <begin position="575"/>
        <end position="612"/>
    </location>
</feature>
<keyword evidence="2" id="KW-0732">Signal</keyword>
<dbReference type="Gene3D" id="3.40.50.1460">
    <property type="match status" value="1"/>
</dbReference>
<evidence type="ECO:0000256" key="2">
    <source>
        <dbReference type="SAM" id="SignalP"/>
    </source>
</evidence>
<dbReference type="PANTHER" id="PTHR22576">
    <property type="entry name" value="MUCOSA ASSOCIATED LYMPHOID TISSUE LYMPHOMA TRANSLOCATION PROTEIN 1/PARACASPASE"/>
    <property type="match status" value="1"/>
</dbReference>
<dbReference type="Pfam" id="PF00656">
    <property type="entry name" value="Peptidase_C14"/>
    <property type="match status" value="1"/>
</dbReference>
<evidence type="ECO:0000313" key="5">
    <source>
        <dbReference type="Proteomes" id="UP000008207"/>
    </source>
</evidence>
<feature type="domain" description="Caspase family p20" evidence="3">
    <location>
        <begin position="29"/>
        <end position="161"/>
    </location>
</feature>
<dbReference type="AlphaFoldDB" id="B8IP28"/>
<feature type="region of interest" description="Disordered" evidence="1">
    <location>
        <begin position="514"/>
        <end position="813"/>
    </location>
</feature>
<dbReference type="InterPro" id="IPR001309">
    <property type="entry name" value="Pept_C14_p20"/>
</dbReference>
<dbReference type="PANTHER" id="PTHR22576:SF37">
    <property type="entry name" value="MUCOSA-ASSOCIATED LYMPHOID TISSUE LYMPHOMA TRANSLOCATION PROTEIN 1"/>
    <property type="match status" value="1"/>
</dbReference>
<dbReference type="PROSITE" id="PS50208">
    <property type="entry name" value="CASPASE_P20"/>
    <property type="match status" value="1"/>
</dbReference>
<protein>
    <submittedName>
        <fullName evidence="4">Peptidase C14 caspase catalytic subunit p20</fullName>
    </submittedName>
</protein>
<gene>
    <name evidence="4" type="ordered locus">Mnod_5502</name>
</gene>
<organism evidence="4 5">
    <name type="scientific">Methylobacterium nodulans (strain LMG 21967 / CNCM I-2342 / ORS 2060)</name>
    <dbReference type="NCBI Taxonomy" id="460265"/>
    <lineage>
        <taxon>Bacteria</taxon>
        <taxon>Pseudomonadati</taxon>
        <taxon>Pseudomonadota</taxon>
        <taxon>Alphaproteobacteria</taxon>
        <taxon>Hyphomicrobiales</taxon>
        <taxon>Methylobacteriaceae</taxon>
        <taxon>Methylobacterium</taxon>
    </lineage>
</organism>
<dbReference type="HOGENOM" id="CLU_014583_0_0_5"/>
<dbReference type="STRING" id="460265.Mnod_5502"/>
<proteinExistence type="predicted"/>
<reference evidence="4 5" key="1">
    <citation type="submission" date="2009-01" db="EMBL/GenBank/DDBJ databases">
        <title>Complete sequence of chromosome of Methylobacterium nodulans ORS 2060.</title>
        <authorList>
            <consortium name="US DOE Joint Genome Institute"/>
            <person name="Lucas S."/>
            <person name="Copeland A."/>
            <person name="Lapidus A."/>
            <person name="Glavina del Rio T."/>
            <person name="Dalin E."/>
            <person name="Tice H."/>
            <person name="Bruce D."/>
            <person name="Goodwin L."/>
            <person name="Pitluck S."/>
            <person name="Sims D."/>
            <person name="Brettin T."/>
            <person name="Detter J.C."/>
            <person name="Han C."/>
            <person name="Larimer F."/>
            <person name="Land M."/>
            <person name="Hauser L."/>
            <person name="Kyrpides N."/>
            <person name="Ivanova N."/>
            <person name="Marx C.J."/>
            <person name="Richardson P."/>
        </authorList>
    </citation>
    <scope>NUCLEOTIDE SEQUENCE [LARGE SCALE GENOMIC DNA]</scope>
    <source>
        <strain evidence="5">LMG 21967 / CNCM I-2342 / ORS 2060</strain>
    </source>
</reference>
<dbReference type="GO" id="GO:0006508">
    <property type="term" value="P:proteolysis"/>
    <property type="evidence" value="ECO:0007669"/>
    <property type="project" value="InterPro"/>
</dbReference>
<feature type="compositionally biased region" description="Low complexity" evidence="1">
    <location>
        <begin position="640"/>
        <end position="654"/>
    </location>
</feature>
<name>B8IP28_METNO</name>
<dbReference type="InterPro" id="IPR011600">
    <property type="entry name" value="Pept_C14_caspase"/>
</dbReference>
<dbReference type="Proteomes" id="UP000008207">
    <property type="component" value="Chromosome"/>
</dbReference>
<evidence type="ECO:0000313" key="4">
    <source>
        <dbReference type="EMBL" id="ACL60346.1"/>
    </source>
</evidence>
<feature type="compositionally biased region" description="Low complexity" evidence="1">
    <location>
        <begin position="529"/>
        <end position="558"/>
    </location>
</feature>
<dbReference type="InterPro" id="IPR052039">
    <property type="entry name" value="Caspase-related_regulators"/>
</dbReference>
<dbReference type="InterPro" id="IPR029030">
    <property type="entry name" value="Caspase-like_dom_sf"/>
</dbReference>
<sequence>MPQAVRIVLLMLAAAVVLPLAAPLAAPAETRIALVIGNGAYAAGALPTAANDAGLVAQTLQAAGFDVVGARDLDEDGLRRALRDFTDKAAAAGPEAVAFVYLSGYGLQLEGENYFAPVDARIATASDVPLRTLRVSDYARRLAALPLRARFLVLDAARKAPFRIEGDPLAGGLALSEAEPGSLVAFNAAPGTVGPDETGPYGAYARALVEMMREGGLNPGDLFERVRLRVSETTGGAELPWHSARIEAPFVFFERAPDAPPLARQAGPAADRRPLAEIGPQEAFARCIARDTLAGYEEFLGAYPQDPLANRVRAIVAARREAVTWRRSRLADTPDAYWSYLGRYPRGPHAWDARRRLRQLAAAAEPPPHFAALAYDVPPPPPEEVVYLERPALVLDDPAYDLPPPPVYLPPRPAFIADLPPPPPVVEEYVLPVPAFVPVPAYIRPPQVVAAPPGNVIYEHLHDAAAIERINAANAAPARAGLSGSTIAAGVAGAAIGAAVARVALPPSVSQKAALRPSLPAGPASPATGQRVPGPAPGAQPGRFGPQGQPVPQQAGRPNGPAAPGQALPVPGAIPPGQQAGRPAPAAPQPALRPQGPAAASTAAPGPAAGQPLPSPARQAIRPVPGPGEAAPGAPPAQPRPAQTAPRQGAQPHGPGRPIPAAPPPNPPGPALARPPAAPAAHPQAEIARRQQLQQEQAAQAQRAAAQRQQQMMMQQRQQQAVQAAARQQQLAAQAAAHRQQMMQQQAAQAAARQQQMMQQQAAARQQQQLAAQRQQMMQQRQQPVAPRPAPGPHPAPGGGGRPCGHPGQPPCR</sequence>
<evidence type="ECO:0000259" key="3">
    <source>
        <dbReference type="PROSITE" id="PS50208"/>
    </source>
</evidence>
<dbReference type="SUPFAM" id="SSF52129">
    <property type="entry name" value="Caspase-like"/>
    <property type="match status" value="1"/>
</dbReference>
<dbReference type="OrthoDB" id="9816009at2"/>
<dbReference type="eggNOG" id="COG4249">
    <property type="taxonomic scope" value="Bacteria"/>
</dbReference>
<keyword evidence="5" id="KW-1185">Reference proteome</keyword>
<feature type="signal peptide" evidence="2">
    <location>
        <begin position="1"/>
        <end position="21"/>
    </location>
</feature>
<dbReference type="KEGG" id="mno:Mnod_5502"/>
<feature type="chain" id="PRO_5002874270" evidence="2">
    <location>
        <begin position="22"/>
        <end position="813"/>
    </location>
</feature>
<dbReference type="RefSeq" id="WP_015931952.1">
    <property type="nucleotide sequence ID" value="NC_011894.1"/>
</dbReference>
<feature type="compositionally biased region" description="Pro residues" evidence="1">
    <location>
        <begin position="655"/>
        <end position="670"/>
    </location>
</feature>
<feature type="compositionally biased region" description="Low complexity" evidence="1">
    <location>
        <begin position="671"/>
        <end position="783"/>
    </location>
</feature>
<dbReference type="GO" id="GO:0004197">
    <property type="term" value="F:cysteine-type endopeptidase activity"/>
    <property type="evidence" value="ECO:0007669"/>
    <property type="project" value="InterPro"/>
</dbReference>